<sequence>MLTIEIAGFFVCSGLPSSPKVWWLTEDERKLAVARMQSPGTKQSTTIGKRMLKRCTSYIGGQMQAWLKNEADLNGTYTIAEIGLITSSAQGLSIVCGILVSSLVIIHSIWIVVSVVTAILFFTNVCLRVWDILLGLLCFSDNPFRTRNDFIRTVIALLRPFDQYRSADHARVRIVSCIEAGFSETAAQPEGFARLLRVVAELLSLKQKDDEETGAR</sequence>
<name>A0A364MUI5_STELY</name>
<dbReference type="InterPro" id="IPR049349">
    <property type="entry name" value="DUF2264_N"/>
</dbReference>
<protein>
    <submittedName>
        <fullName evidence="3">Vitamin h transporter</fullName>
    </submittedName>
</protein>
<dbReference type="Pfam" id="PF10022">
    <property type="entry name" value="DUF2264"/>
    <property type="match status" value="1"/>
</dbReference>
<organism evidence="3 4">
    <name type="scientific">Stemphylium lycopersici</name>
    <name type="common">Tomato gray leaf spot disease fungus</name>
    <name type="synonym">Thyrospora lycopersici</name>
    <dbReference type="NCBI Taxonomy" id="183478"/>
    <lineage>
        <taxon>Eukaryota</taxon>
        <taxon>Fungi</taxon>
        <taxon>Dikarya</taxon>
        <taxon>Ascomycota</taxon>
        <taxon>Pezizomycotina</taxon>
        <taxon>Dothideomycetes</taxon>
        <taxon>Pleosporomycetidae</taxon>
        <taxon>Pleosporales</taxon>
        <taxon>Pleosporineae</taxon>
        <taxon>Pleosporaceae</taxon>
        <taxon>Stemphylium</taxon>
    </lineage>
</organism>
<proteinExistence type="predicted"/>
<accession>A0A364MUI5</accession>
<dbReference type="AlphaFoldDB" id="A0A364MUI5"/>
<comment type="caution">
    <text evidence="3">The sequence shown here is derived from an EMBL/GenBank/DDBJ whole genome shotgun (WGS) entry which is preliminary data.</text>
</comment>
<evidence type="ECO:0000313" key="4">
    <source>
        <dbReference type="Proteomes" id="UP000249619"/>
    </source>
</evidence>
<dbReference type="OrthoDB" id="5150166at2759"/>
<gene>
    <name evidence="3" type="ORF">DDE83_008024</name>
</gene>
<evidence type="ECO:0000313" key="3">
    <source>
        <dbReference type="EMBL" id="RAR03897.1"/>
    </source>
</evidence>
<dbReference type="Proteomes" id="UP000249619">
    <property type="component" value="Unassembled WGS sequence"/>
</dbReference>
<keyword evidence="1" id="KW-1133">Transmembrane helix</keyword>
<dbReference type="EMBL" id="QGDH01000167">
    <property type="protein sequence ID" value="RAR03897.1"/>
    <property type="molecule type" value="Genomic_DNA"/>
</dbReference>
<reference evidence="4" key="1">
    <citation type="submission" date="2018-05" db="EMBL/GenBank/DDBJ databases">
        <title>Draft genome sequence of Stemphylium lycopersici strain CIDEFI 213.</title>
        <authorList>
            <person name="Medina R."/>
            <person name="Franco M.E.E."/>
            <person name="Lucentini C.G."/>
            <person name="Saparrat M.C.N."/>
            <person name="Balatti P.A."/>
        </authorList>
    </citation>
    <scope>NUCLEOTIDE SEQUENCE [LARGE SCALE GENOMIC DNA]</scope>
    <source>
        <strain evidence="4">CIDEFI 213</strain>
    </source>
</reference>
<feature type="transmembrane region" description="Helical" evidence="1">
    <location>
        <begin position="119"/>
        <end position="139"/>
    </location>
</feature>
<evidence type="ECO:0000256" key="1">
    <source>
        <dbReference type="SAM" id="Phobius"/>
    </source>
</evidence>
<evidence type="ECO:0000259" key="2">
    <source>
        <dbReference type="Pfam" id="PF10022"/>
    </source>
</evidence>
<feature type="domain" description="DUF2264" evidence="2">
    <location>
        <begin position="146"/>
        <end position="212"/>
    </location>
</feature>
<keyword evidence="4" id="KW-1185">Reference proteome</keyword>
<keyword evidence="1" id="KW-0472">Membrane</keyword>
<feature type="transmembrane region" description="Helical" evidence="1">
    <location>
        <begin position="92"/>
        <end position="113"/>
    </location>
</feature>
<keyword evidence="1" id="KW-0812">Transmembrane</keyword>